<evidence type="ECO:0000256" key="1">
    <source>
        <dbReference type="ARBA" id="ARBA00022801"/>
    </source>
</evidence>
<dbReference type="Pfam" id="PF01979">
    <property type="entry name" value="Amidohydro_1"/>
    <property type="match status" value="1"/>
</dbReference>
<comment type="caution">
    <text evidence="3">The sequence shown here is derived from an EMBL/GenBank/DDBJ whole genome shotgun (WGS) entry which is preliminary data.</text>
</comment>
<dbReference type="InterPro" id="IPR032466">
    <property type="entry name" value="Metal_Hydrolase"/>
</dbReference>
<protein>
    <submittedName>
        <fullName evidence="3">Amidohydrolase</fullName>
    </submittedName>
</protein>
<accession>A0A9D2U7T8</accession>
<organism evidence="3 4">
    <name type="scientific">Candidatus Mediterraneibacter quadrami</name>
    <dbReference type="NCBI Taxonomy" id="2838684"/>
    <lineage>
        <taxon>Bacteria</taxon>
        <taxon>Bacillati</taxon>
        <taxon>Bacillota</taxon>
        <taxon>Clostridia</taxon>
        <taxon>Lachnospirales</taxon>
        <taxon>Lachnospiraceae</taxon>
        <taxon>Mediterraneibacter</taxon>
    </lineage>
</organism>
<dbReference type="Proteomes" id="UP000823909">
    <property type="component" value="Unassembled WGS sequence"/>
</dbReference>
<name>A0A9D2U7T8_9FIRM</name>
<evidence type="ECO:0000259" key="2">
    <source>
        <dbReference type="Pfam" id="PF01979"/>
    </source>
</evidence>
<dbReference type="Gene3D" id="3.20.20.140">
    <property type="entry name" value="Metal-dependent hydrolases"/>
    <property type="match status" value="1"/>
</dbReference>
<dbReference type="PANTHER" id="PTHR43794:SF11">
    <property type="entry name" value="AMIDOHYDROLASE-RELATED DOMAIN-CONTAINING PROTEIN"/>
    <property type="match status" value="1"/>
</dbReference>
<evidence type="ECO:0000313" key="4">
    <source>
        <dbReference type="Proteomes" id="UP000823909"/>
    </source>
</evidence>
<reference evidence="3" key="2">
    <citation type="submission" date="2021-04" db="EMBL/GenBank/DDBJ databases">
        <authorList>
            <person name="Gilroy R."/>
        </authorList>
    </citation>
    <scope>NUCLEOTIDE SEQUENCE</scope>
    <source>
        <strain evidence="3">ChiBcec15-3976</strain>
    </source>
</reference>
<dbReference type="CDD" id="cd01298">
    <property type="entry name" value="ATZ_TRZ_like"/>
    <property type="match status" value="1"/>
</dbReference>
<feature type="domain" description="Amidohydrolase-related" evidence="2">
    <location>
        <begin position="61"/>
        <end position="402"/>
    </location>
</feature>
<dbReference type="InterPro" id="IPR050287">
    <property type="entry name" value="MTA/SAH_deaminase"/>
</dbReference>
<dbReference type="AlphaFoldDB" id="A0A9D2U7T8"/>
<dbReference type="Gene3D" id="2.30.40.10">
    <property type="entry name" value="Urease, subunit C, domain 1"/>
    <property type="match status" value="1"/>
</dbReference>
<evidence type="ECO:0000313" key="3">
    <source>
        <dbReference type="EMBL" id="HJD41883.1"/>
    </source>
</evidence>
<dbReference type="InterPro" id="IPR006680">
    <property type="entry name" value="Amidohydro-rel"/>
</dbReference>
<sequence>MRTRIYNARILTMEENRAVFTGEIHIEDGWITGVREYDGKEKPESVPVGWDEEIDAGGNLIMPGFKNAHTHSPMTFLRSYADDMKLQEWLYDKVFPAEAKLTEDDIYWLTKLAVMEYLTSGITSAFDMYMKKHETARAAQETGFRMALCGDINDFGGTVQDVENDYLKYNQDKNSLVSYRIGFHAEYTTARPIMEGLARLADQYEAPVCVHCSETRKEVEECRERTGMTPVAYMDSLGLFRHGGVLFHGVHMDDGDFEIIKKRGICVVTNPASNLKLASGIAPVKRYLDMGIPVAIGTDGPASNNCLDMFREMFLTTGLQKVFCDDPEAVPAMDVLKMAVTNGAHAMGLPDCDSIAPGKRADLIMLDLSQPNMQPLRNSIEKNIVYSGSKQNVKMTMIDGKVLYQDGTFYIGESKETVYGNAGRISDRILGAE</sequence>
<keyword evidence="1" id="KW-0378">Hydrolase</keyword>
<dbReference type="InterPro" id="IPR011059">
    <property type="entry name" value="Metal-dep_hydrolase_composite"/>
</dbReference>
<reference evidence="3" key="1">
    <citation type="journal article" date="2021" name="PeerJ">
        <title>Extensive microbial diversity within the chicken gut microbiome revealed by metagenomics and culture.</title>
        <authorList>
            <person name="Gilroy R."/>
            <person name="Ravi A."/>
            <person name="Getino M."/>
            <person name="Pursley I."/>
            <person name="Horton D.L."/>
            <person name="Alikhan N.F."/>
            <person name="Baker D."/>
            <person name="Gharbi K."/>
            <person name="Hall N."/>
            <person name="Watson M."/>
            <person name="Adriaenssens E.M."/>
            <person name="Foster-Nyarko E."/>
            <person name="Jarju S."/>
            <person name="Secka A."/>
            <person name="Antonio M."/>
            <person name="Oren A."/>
            <person name="Chaudhuri R.R."/>
            <person name="La Ragione R."/>
            <person name="Hildebrand F."/>
            <person name="Pallen M.J."/>
        </authorList>
    </citation>
    <scope>NUCLEOTIDE SEQUENCE</scope>
    <source>
        <strain evidence="3">ChiBcec15-3976</strain>
    </source>
</reference>
<dbReference type="EMBL" id="DWUU01000020">
    <property type="protein sequence ID" value="HJD41883.1"/>
    <property type="molecule type" value="Genomic_DNA"/>
</dbReference>
<dbReference type="SUPFAM" id="SSF51338">
    <property type="entry name" value="Composite domain of metallo-dependent hydrolases"/>
    <property type="match status" value="1"/>
</dbReference>
<dbReference type="PANTHER" id="PTHR43794">
    <property type="entry name" value="AMINOHYDROLASE SSNA-RELATED"/>
    <property type="match status" value="1"/>
</dbReference>
<proteinExistence type="predicted"/>
<dbReference type="GO" id="GO:0016810">
    <property type="term" value="F:hydrolase activity, acting on carbon-nitrogen (but not peptide) bonds"/>
    <property type="evidence" value="ECO:0007669"/>
    <property type="project" value="InterPro"/>
</dbReference>
<dbReference type="SUPFAM" id="SSF51556">
    <property type="entry name" value="Metallo-dependent hydrolases"/>
    <property type="match status" value="1"/>
</dbReference>
<gene>
    <name evidence="3" type="ORF">H9910_02580</name>
</gene>